<gene>
    <name evidence="1" type="ORF">GWK47_045185</name>
</gene>
<name>A0A8J5CVB0_CHIOP</name>
<dbReference type="OrthoDB" id="6379244at2759"/>
<evidence type="ECO:0000313" key="2">
    <source>
        <dbReference type="Proteomes" id="UP000770661"/>
    </source>
</evidence>
<keyword evidence="2" id="KW-1185">Reference proteome</keyword>
<comment type="caution">
    <text evidence="1">The sequence shown here is derived from an EMBL/GenBank/DDBJ whole genome shotgun (WGS) entry which is preliminary data.</text>
</comment>
<protein>
    <submittedName>
        <fullName evidence="1">Uncharacterized protein</fullName>
    </submittedName>
</protein>
<reference evidence="1" key="1">
    <citation type="submission" date="2020-07" db="EMBL/GenBank/DDBJ databases">
        <title>The High-quality genome of the commercially important snow crab, Chionoecetes opilio.</title>
        <authorList>
            <person name="Jeong J.-H."/>
            <person name="Ryu S."/>
        </authorList>
    </citation>
    <scope>NUCLEOTIDE SEQUENCE</scope>
    <source>
        <strain evidence="1">MADBK_172401_WGS</strain>
        <tissue evidence="1">Digestive gland</tissue>
    </source>
</reference>
<sequence length="599" mass="68972">MPIWPDDGYGKTSVWESPTLNDGKKLEALEKPISVGPMEEVSENEFPCLPVPGEFLTLQQVFEILKNTDKTFACIPSGEKSNVYFVIQKVSEAKRRKVNVGNPFSDDCGRWDHTLSTTSNSYVVLDNERVPRVVYLKKNDYCYEDCSNGIVHWIPLKPQPEKSTVIKLVRHCATLKGCDSFRRQITCVVGGDFHSKAVVEYCGRQPPAIMVHEKVRNKRNRNACQNPQTITNNMSEIHEHSNMANTQESQGNKLLRNSRDVRWEPDLMKYQMNEKNAAKEILEVLAMLNQHPSIQEVNHLKNKAPCVILYTDEQMDDMKRNIKCGSIIGVDRTFGFGDCLLTFTTYKNHRVLHEDSNMHPLFPGPMYLHWDENFETYHYFFAHLQTLLADTLCDFDIRLGSNLDMNLIKAIKSCFPTSVQMLCSEQLKKNSTEFLSKEGQCEEKFCDVLLGMIFGVEGITASPDEVCFKSRVMSVLLYCHKFPVLKEYFSRLNPLLLTYVCEPHQKGYCKGLWTSSCASTDSFLKMSLEKRHMRFPELMNMISHIMTSQMLDLREVLCGGVSHALIPAFEKQVDKNEWMKKTEDEKVEFFKEYLKNELQ</sequence>
<dbReference type="EMBL" id="JACEEZ010010078">
    <property type="protein sequence ID" value="KAG0722056.1"/>
    <property type="molecule type" value="Genomic_DNA"/>
</dbReference>
<dbReference type="AlphaFoldDB" id="A0A8J5CVB0"/>
<proteinExistence type="predicted"/>
<accession>A0A8J5CVB0</accession>
<evidence type="ECO:0000313" key="1">
    <source>
        <dbReference type="EMBL" id="KAG0722056.1"/>
    </source>
</evidence>
<dbReference type="Proteomes" id="UP000770661">
    <property type="component" value="Unassembled WGS sequence"/>
</dbReference>
<organism evidence="1 2">
    <name type="scientific">Chionoecetes opilio</name>
    <name type="common">Atlantic snow crab</name>
    <name type="synonym">Cancer opilio</name>
    <dbReference type="NCBI Taxonomy" id="41210"/>
    <lineage>
        <taxon>Eukaryota</taxon>
        <taxon>Metazoa</taxon>
        <taxon>Ecdysozoa</taxon>
        <taxon>Arthropoda</taxon>
        <taxon>Crustacea</taxon>
        <taxon>Multicrustacea</taxon>
        <taxon>Malacostraca</taxon>
        <taxon>Eumalacostraca</taxon>
        <taxon>Eucarida</taxon>
        <taxon>Decapoda</taxon>
        <taxon>Pleocyemata</taxon>
        <taxon>Brachyura</taxon>
        <taxon>Eubrachyura</taxon>
        <taxon>Majoidea</taxon>
        <taxon>Majidae</taxon>
        <taxon>Chionoecetes</taxon>
    </lineage>
</organism>